<dbReference type="GO" id="GO:0004523">
    <property type="term" value="F:RNA-DNA hybrid ribonuclease activity"/>
    <property type="evidence" value="ECO:0007669"/>
    <property type="project" value="InterPro"/>
</dbReference>
<dbReference type="SUPFAM" id="SSF56672">
    <property type="entry name" value="DNA/RNA polymerases"/>
    <property type="match status" value="1"/>
</dbReference>
<dbReference type="PROSITE" id="PS50878">
    <property type="entry name" value="RT_POL"/>
    <property type="match status" value="1"/>
</dbReference>
<protein>
    <submittedName>
        <fullName evidence="2">Os07g0417700 protein</fullName>
    </submittedName>
</protein>
<organism evidence="2 3">
    <name type="scientific">Oryza sativa subsp. japonica</name>
    <name type="common">Rice</name>
    <dbReference type="NCBI Taxonomy" id="39947"/>
    <lineage>
        <taxon>Eukaryota</taxon>
        <taxon>Viridiplantae</taxon>
        <taxon>Streptophyta</taxon>
        <taxon>Embryophyta</taxon>
        <taxon>Tracheophyta</taxon>
        <taxon>Spermatophyta</taxon>
        <taxon>Magnoliopsida</taxon>
        <taxon>Liliopsida</taxon>
        <taxon>Poales</taxon>
        <taxon>Poaceae</taxon>
        <taxon>BOP clade</taxon>
        <taxon>Oryzoideae</taxon>
        <taxon>Oryzeae</taxon>
        <taxon>Oryzinae</taxon>
        <taxon>Oryza</taxon>
        <taxon>Oryza sativa</taxon>
    </lineage>
</organism>
<dbReference type="Proteomes" id="UP000000763">
    <property type="component" value="Chromosome 7"/>
</dbReference>
<dbReference type="InterPro" id="IPR002156">
    <property type="entry name" value="RNaseH_domain"/>
</dbReference>
<dbReference type="AlphaFoldDB" id="C7J4S3"/>
<evidence type="ECO:0000313" key="3">
    <source>
        <dbReference type="Proteomes" id="UP000000763"/>
    </source>
</evidence>
<dbReference type="InterPro" id="IPR012337">
    <property type="entry name" value="RNaseH-like_sf"/>
</dbReference>
<evidence type="ECO:0000313" key="2">
    <source>
        <dbReference type="EMBL" id="BAH93889.1"/>
    </source>
</evidence>
<dbReference type="GO" id="GO:0003676">
    <property type="term" value="F:nucleic acid binding"/>
    <property type="evidence" value="ECO:0007669"/>
    <property type="project" value="InterPro"/>
</dbReference>
<evidence type="ECO:0000259" key="1">
    <source>
        <dbReference type="PROSITE" id="PS50878"/>
    </source>
</evidence>
<dbReference type="CDD" id="cd06222">
    <property type="entry name" value="RNase_H_like"/>
    <property type="match status" value="1"/>
</dbReference>
<accession>C7J4S3</accession>
<proteinExistence type="predicted"/>
<dbReference type="PANTHER" id="PTHR46890:SF48">
    <property type="entry name" value="RNA-DIRECTED DNA POLYMERASE"/>
    <property type="match status" value="1"/>
</dbReference>
<dbReference type="Pfam" id="PF14223">
    <property type="entry name" value="Retrotran_gag_2"/>
    <property type="match status" value="1"/>
</dbReference>
<reference evidence="2 3" key="1">
    <citation type="journal article" date="2005" name="Nature">
        <title>The map-based sequence of the rice genome.</title>
        <authorList>
            <consortium name="International rice genome sequencing project (IRGSP)"/>
            <person name="Matsumoto T."/>
            <person name="Wu J."/>
            <person name="Kanamori H."/>
            <person name="Katayose Y."/>
            <person name="Fujisawa M."/>
            <person name="Namiki N."/>
            <person name="Mizuno H."/>
            <person name="Yamamoto K."/>
            <person name="Antonio B.A."/>
            <person name="Baba T."/>
            <person name="Sakata K."/>
            <person name="Nagamura Y."/>
            <person name="Aoki H."/>
            <person name="Arikawa K."/>
            <person name="Arita K."/>
            <person name="Bito T."/>
            <person name="Chiden Y."/>
            <person name="Fujitsuka N."/>
            <person name="Fukunaka R."/>
            <person name="Hamada M."/>
            <person name="Harada C."/>
            <person name="Hayashi A."/>
            <person name="Hijishita S."/>
            <person name="Honda M."/>
            <person name="Hosokawa S."/>
            <person name="Ichikawa Y."/>
            <person name="Idonuma A."/>
            <person name="Iijima M."/>
            <person name="Ikeda M."/>
            <person name="Ikeno M."/>
            <person name="Ito K."/>
            <person name="Ito S."/>
            <person name="Ito T."/>
            <person name="Ito Y."/>
            <person name="Ito Y."/>
            <person name="Iwabuchi A."/>
            <person name="Kamiya K."/>
            <person name="Karasawa W."/>
            <person name="Kurita K."/>
            <person name="Katagiri S."/>
            <person name="Kikuta A."/>
            <person name="Kobayashi H."/>
            <person name="Kobayashi N."/>
            <person name="Machita K."/>
            <person name="Maehara T."/>
            <person name="Masukawa M."/>
            <person name="Mizubayashi T."/>
            <person name="Mukai Y."/>
            <person name="Nagasaki H."/>
            <person name="Nagata Y."/>
            <person name="Naito S."/>
            <person name="Nakashima M."/>
            <person name="Nakama Y."/>
            <person name="Nakamichi Y."/>
            <person name="Nakamura M."/>
            <person name="Meguro A."/>
            <person name="Negishi M."/>
            <person name="Ohta I."/>
            <person name="Ohta T."/>
            <person name="Okamoto M."/>
            <person name="Ono N."/>
            <person name="Saji S."/>
            <person name="Sakaguchi M."/>
            <person name="Sakai K."/>
            <person name="Shibata M."/>
            <person name="Shimokawa T."/>
            <person name="Song J."/>
            <person name="Takazaki Y."/>
            <person name="Terasawa K."/>
            <person name="Tsugane M."/>
            <person name="Tsuji K."/>
            <person name="Ueda S."/>
            <person name="Waki K."/>
            <person name="Yamagata H."/>
            <person name="Yamamoto M."/>
            <person name="Yamamoto S."/>
            <person name="Yamane H."/>
            <person name="Yoshiki S."/>
            <person name="Yoshihara R."/>
            <person name="Yukawa K."/>
            <person name="Zhong H."/>
            <person name="Yano M."/>
            <person name="Yuan Q."/>
            <person name="Ouyang S."/>
            <person name="Liu J."/>
            <person name="Jones K.M."/>
            <person name="Gansberger K."/>
            <person name="Moffat K."/>
            <person name="Hill J."/>
            <person name="Bera J."/>
            <person name="Fadrosh D."/>
            <person name="Jin S."/>
            <person name="Johri S."/>
            <person name="Kim M."/>
            <person name="Overton L."/>
            <person name="Reardon M."/>
            <person name="Tsitrin T."/>
            <person name="Vuong H."/>
            <person name="Weaver B."/>
            <person name="Ciecko A."/>
            <person name="Tallon L."/>
            <person name="Jackson J."/>
            <person name="Pai G."/>
            <person name="Aken S.V."/>
            <person name="Utterback T."/>
            <person name="Reidmuller S."/>
            <person name="Feldblyum T."/>
            <person name="Hsiao J."/>
            <person name="Zismann V."/>
            <person name="Iobst S."/>
            <person name="de Vazeille A.R."/>
            <person name="Buell C.R."/>
            <person name="Ying K."/>
            <person name="Li Y."/>
            <person name="Lu T."/>
            <person name="Huang Y."/>
            <person name="Zhao Q."/>
            <person name="Feng Q."/>
            <person name="Zhang L."/>
            <person name="Zhu J."/>
            <person name="Weng Q."/>
            <person name="Mu J."/>
            <person name="Lu Y."/>
            <person name="Fan D."/>
            <person name="Liu Y."/>
            <person name="Guan J."/>
            <person name="Zhang Y."/>
            <person name="Yu S."/>
            <person name="Liu X."/>
            <person name="Zhang Y."/>
            <person name="Hong G."/>
            <person name="Han B."/>
            <person name="Choisne N."/>
            <person name="Demange N."/>
            <person name="Orjeda G."/>
            <person name="Samain S."/>
            <person name="Cattolico L."/>
            <person name="Pelletier E."/>
            <person name="Couloux A."/>
            <person name="Segurens B."/>
            <person name="Wincker P."/>
            <person name="D'Hont A."/>
            <person name="Scarpelli C."/>
            <person name="Weissenbach J."/>
            <person name="Salanoubat M."/>
            <person name="Quetier F."/>
            <person name="Yu Y."/>
            <person name="Kim H.R."/>
            <person name="Rambo T."/>
            <person name="Currie J."/>
            <person name="Collura K."/>
            <person name="Luo M."/>
            <person name="Yang T."/>
            <person name="Ammiraju J.S.S."/>
            <person name="Engler F."/>
            <person name="Soderlund C."/>
            <person name="Wing R.A."/>
            <person name="Palmer L.E."/>
            <person name="de la Bastide M."/>
            <person name="Spiegel L."/>
            <person name="Nascimento L."/>
            <person name="Zutavern T."/>
            <person name="O'Shaughnessy A."/>
            <person name="Dike S."/>
            <person name="Dedhia N."/>
            <person name="Preston R."/>
            <person name="Balija V."/>
            <person name="McCombie W.R."/>
            <person name="Chow T."/>
            <person name="Chen H."/>
            <person name="Chung M."/>
            <person name="Chen C."/>
            <person name="Shaw J."/>
            <person name="Wu H."/>
            <person name="Hsiao K."/>
            <person name="Chao Y."/>
            <person name="Chu M."/>
            <person name="Cheng C."/>
            <person name="Hour A."/>
            <person name="Lee P."/>
            <person name="Lin S."/>
            <person name="Lin Y."/>
            <person name="Liou J."/>
            <person name="Liu S."/>
            <person name="Hsing Y."/>
            <person name="Raghuvanshi S."/>
            <person name="Mohanty A."/>
            <person name="Bharti A.K."/>
            <person name="Gaur A."/>
            <person name="Gupta V."/>
            <person name="Kumar D."/>
            <person name="Ravi V."/>
            <person name="Vij S."/>
            <person name="Kapur A."/>
            <person name="Khurana P."/>
            <person name="Khurana P."/>
            <person name="Khurana J.P."/>
            <person name="Tyagi A.K."/>
            <person name="Gaikwad K."/>
            <person name="Singh A."/>
            <person name="Dalal V."/>
            <person name="Srivastava S."/>
            <person name="Dixit A."/>
            <person name="Pal A.K."/>
            <person name="Ghazi I.A."/>
            <person name="Yadav M."/>
            <person name="Pandit A."/>
            <person name="Bhargava A."/>
            <person name="Sureshbabu K."/>
            <person name="Batra K."/>
            <person name="Sharma T.R."/>
            <person name="Mohapatra T."/>
            <person name="Singh N.K."/>
            <person name="Messing J."/>
            <person name="Nelson A.B."/>
            <person name="Fuks G."/>
            <person name="Kavchok S."/>
            <person name="Keizer G."/>
            <person name="Linton E."/>
            <person name="Llaca V."/>
            <person name="Song R."/>
            <person name="Tanyolac B."/>
            <person name="Young S."/>
            <person name="Ho-Il K."/>
            <person name="Hahn J.H."/>
            <person name="Sangsakoo G."/>
            <person name="Vanavichit A."/>
            <person name="de Mattos Luiz.A.T."/>
            <person name="Zimmer P.D."/>
            <person name="Malone G."/>
            <person name="Dellagostin O."/>
            <person name="de Oliveira A.C."/>
            <person name="Bevan M."/>
            <person name="Bancroft I."/>
            <person name="Minx P."/>
            <person name="Cordum H."/>
            <person name="Wilson R."/>
            <person name="Cheng Z."/>
            <person name="Jin W."/>
            <person name="Jiang J."/>
            <person name="Leong S.A."/>
            <person name="Iwama H."/>
            <person name="Gojobori T."/>
            <person name="Itoh T."/>
            <person name="Niimura Y."/>
            <person name="Fujii Y."/>
            <person name="Habara T."/>
            <person name="Sakai H."/>
            <person name="Sato Y."/>
            <person name="Wilson G."/>
            <person name="Kumar K."/>
            <person name="McCouch S."/>
            <person name="Juretic N."/>
            <person name="Hoen D."/>
            <person name="Wright S."/>
            <person name="Bruskiewich R."/>
            <person name="Bureau T."/>
            <person name="Miyao A."/>
            <person name="Hirochika H."/>
            <person name="Nishikawa T."/>
            <person name="Kadowaki K."/>
            <person name="Sugiura M."/>
            <person name="Burr B."/>
            <person name="Sasaki T."/>
        </authorList>
    </citation>
    <scope>NUCLEOTIDE SEQUENCE [LARGE SCALE GENOMIC DNA]</scope>
    <source>
        <strain evidence="3">cv. Nipponbare</strain>
    </source>
</reference>
<dbReference type="InterPro" id="IPR036397">
    <property type="entry name" value="RNaseH_sf"/>
</dbReference>
<dbReference type="InterPro" id="IPR000477">
    <property type="entry name" value="RT_dom"/>
</dbReference>
<dbReference type="InterPro" id="IPR044730">
    <property type="entry name" value="RNase_H-like_dom_plant"/>
</dbReference>
<sequence length="1011" mass="116165">MEANAESRLIRQASDKLNEMLYREEMLWLQRSRINWLKEGDRNTRFFHSKAVWRAKKNIIVRLRDSGGTVQNSTTVMEDMATKYFQEMYTADSTLDHTQIIHLIQEKVTPEMNESLCREFSEEEIATAVFQIGPLKAPGPDGFPARFYERNWGVLKEDIVRVVKTFFLTGVMPSGVNNTAIVLIPKIEQPMEVKDFRPISLCNVLYKFVSKCLVNRLRPILDELVSQSQSAFVPGRLITDNAILAFECFHSIQKNKNPNSSSCAYKLDLSKAYNRVDWTFLEQSMYKLGFSHRWVSWIMECITSVRFSVKFNGTLLDTFAPSRGLRQGDPLSPFLLLFVADGLSLLLEYKVSQGAITPVHICRRALGISHLFADDTLLFFKSDNQQAKVIKETLSTYAAATGQLINPAKCSILFGSSSTSAVCDAIKHTLQIVNSSFEDKYLGFPTPEGRMNKGKFQTLQEKIWKRIISWGENLLSSGGKEVLIKSVIQAIPVYVMGMFKLPESVCEDLNRLTRNFWWGADNGEERDVSLMIMWRNWFVRNELTHGKSPPPVEVSKRFLESYLQSLFMIRQHPTAELTKGKQVVYMYPRDREKSKRQRVASDLLWSCPETGWMKVNVDGSFDAQQESGGIGVVMRNSEGRVIFAAFKSLNGCKSALEAELEACREGIVLASQWTMCPFYIESDCQVALQMIQGKEEERSELAYLIREIVSAAFGNREIRLRKIHRSQNSVSHYLANKGRCESLSKGFVLLFRDRVGGDRKAAVTPQVIAGDLFRIKPVYSLLRPLLLHRQFARWFEVLHPLHPPRTKREQLQWLQTTIQLIEPFDGSNYAKWKADVLLNLGILDYDYAIREDRPEEPFSVEHDYEEKLKLYREKTNEWEKSNRISLMYIKSAISTVIIGGIEDSDDVKTYLENIDRNFRSSSKSYASSIIKRLTSMRYNYKDGVRKHIMQMGAMNGELKSMDMGINDDLLVHFILSSLPSDFESFIINYNNQRDKWSIEELISHSVEEEDR</sequence>
<gene>
    <name evidence="2" type="ordered locus">Os07g0417700</name>
</gene>
<dbReference type="CDD" id="cd01650">
    <property type="entry name" value="RT_nLTR_like"/>
    <property type="match status" value="1"/>
</dbReference>
<name>C7J4S3_ORYSJ</name>
<feature type="domain" description="Reverse transcriptase" evidence="1">
    <location>
        <begin position="165"/>
        <end position="446"/>
    </location>
</feature>
<dbReference type="Pfam" id="PF13456">
    <property type="entry name" value="RVT_3"/>
    <property type="match status" value="1"/>
</dbReference>
<dbReference type="SUPFAM" id="SSF53098">
    <property type="entry name" value="Ribonuclease H-like"/>
    <property type="match status" value="1"/>
</dbReference>
<dbReference type="InterPro" id="IPR043502">
    <property type="entry name" value="DNA/RNA_pol_sf"/>
</dbReference>
<dbReference type="InterPro" id="IPR052343">
    <property type="entry name" value="Retrotransposon-Effector_Assoc"/>
</dbReference>
<reference evidence="3" key="2">
    <citation type="journal article" date="2008" name="Nucleic Acids Res.">
        <title>The rice annotation project database (RAP-DB): 2008 update.</title>
        <authorList>
            <consortium name="The rice annotation project (RAP)"/>
        </authorList>
    </citation>
    <scope>GENOME REANNOTATION</scope>
    <source>
        <strain evidence="3">cv. Nipponbare</strain>
    </source>
</reference>
<dbReference type="Gene3D" id="3.30.420.10">
    <property type="entry name" value="Ribonuclease H-like superfamily/Ribonuclease H"/>
    <property type="match status" value="1"/>
</dbReference>
<dbReference type="EMBL" id="AP008213">
    <property type="protein sequence ID" value="BAH93889.1"/>
    <property type="molecule type" value="Genomic_DNA"/>
</dbReference>
<dbReference type="Pfam" id="PF00078">
    <property type="entry name" value="RVT_1"/>
    <property type="match status" value="1"/>
</dbReference>
<dbReference type="KEGG" id="dosa:Os07g0417700"/>
<dbReference type="HOGENOM" id="CLU_062938_1_0_1"/>
<dbReference type="PANTHER" id="PTHR46890">
    <property type="entry name" value="NON-LTR RETROLELEMENT REVERSE TRANSCRIPTASE-LIKE PROTEIN-RELATED"/>
    <property type="match status" value="1"/>
</dbReference>